<keyword evidence="2" id="KW-1185">Reference proteome</keyword>
<organism evidence="1 2">
    <name type="scientific">Cupriavidus basilensis</name>
    <dbReference type="NCBI Taxonomy" id="68895"/>
    <lineage>
        <taxon>Bacteria</taxon>
        <taxon>Pseudomonadati</taxon>
        <taxon>Pseudomonadota</taxon>
        <taxon>Betaproteobacteria</taxon>
        <taxon>Burkholderiales</taxon>
        <taxon>Burkholderiaceae</taxon>
        <taxon>Cupriavidus</taxon>
    </lineage>
</organism>
<dbReference type="PANTHER" id="PTHR35566">
    <property type="entry name" value="BLR3599 PROTEIN"/>
    <property type="match status" value="1"/>
</dbReference>
<dbReference type="Proteomes" id="UP001216674">
    <property type="component" value="Unassembled WGS sequence"/>
</dbReference>
<protein>
    <submittedName>
        <fullName evidence="1">Type VI secretion system baseplate subunit TssK</fullName>
    </submittedName>
</protein>
<comment type="caution">
    <text evidence="1">The sequence shown here is derived from an EMBL/GenBank/DDBJ whole genome shotgun (WGS) entry which is preliminary data.</text>
</comment>
<name>A0ABT6AFU3_9BURK</name>
<dbReference type="RefSeq" id="WP_276263346.1">
    <property type="nucleotide sequence ID" value="NZ_JARJLM010000008.1"/>
</dbReference>
<sequence>MSSKNPIVLSEGTFFEPQHLQQLVRVLEHQANSRFDAVAAYPYGFRELQLNQELLAFGKLAITRASGVMQDGTVFDIPHDQPPPEPLVVADDTADNQIVYLTLPHRSDGELEIRWPEAHARHRYVMRTEDIRDTHSLHGDDRPIDLAVPNLQLAIEQKDRSAYTSLAVARIRGRRADGSLLLDDTFYPTSLTLLALPTLAGFLGEAATLMRERARTIAARIGTPGQAGVADITDFNLLQALNRMQVELQALSRLPNAHPAVAYVAFLKACGELATFMEEGRLAPELPAYRHDDLAAGFRPLETTLRRYLATVLQPRAISLPIRKQQYGTLTAAVAEPTLLEEADFILAVSAQMPLEKLRQLFLQQSKVASMEKLGELVRRQLPGIPLSPLPVAPRHLPYHAGFTYFQLDRSHPSWHQMMQQTSGFGFHVSGDFPGLELEFWAIRRQ</sequence>
<proteinExistence type="predicted"/>
<dbReference type="PANTHER" id="PTHR35566:SF1">
    <property type="entry name" value="TYPE VI SECRETION SYSTEM BASEPLATE COMPONENT TSSK1"/>
    <property type="match status" value="1"/>
</dbReference>
<reference evidence="1 2" key="1">
    <citation type="submission" date="2023-03" db="EMBL/GenBank/DDBJ databases">
        <title>Draft assemblies of triclosan tolerant bacteria isolated from returned activated sludge.</title>
        <authorList>
            <person name="Van Hamelsveld S."/>
        </authorList>
    </citation>
    <scope>NUCLEOTIDE SEQUENCE [LARGE SCALE GENOMIC DNA]</scope>
    <source>
        <strain evidence="1 2">GW210010_S58</strain>
    </source>
</reference>
<dbReference type="Pfam" id="PF05936">
    <property type="entry name" value="T6SS_VasE"/>
    <property type="match status" value="1"/>
</dbReference>
<dbReference type="NCBIfam" id="TIGR03353">
    <property type="entry name" value="VI_chp_4"/>
    <property type="match status" value="1"/>
</dbReference>
<evidence type="ECO:0000313" key="2">
    <source>
        <dbReference type="Proteomes" id="UP001216674"/>
    </source>
</evidence>
<accession>A0ABT6AFU3</accession>
<dbReference type="InterPro" id="IPR010263">
    <property type="entry name" value="T6SS_TssK"/>
</dbReference>
<dbReference type="EMBL" id="JARJLM010000008">
    <property type="protein sequence ID" value="MDF3831471.1"/>
    <property type="molecule type" value="Genomic_DNA"/>
</dbReference>
<evidence type="ECO:0000313" key="1">
    <source>
        <dbReference type="EMBL" id="MDF3831471.1"/>
    </source>
</evidence>
<gene>
    <name evidence="1" type="primary">tssK</name>
    <name evidence="1" type="ORF">P3W85_00615</name>
</gene>